<accession>A0ABT2BKX2</accession>
<evidence type="ECO:0000313" key="2">
    <source>
        <dbReference type="Proteomes" id="UP001205861"/>
    </source>
</evidence>
<dbReference type="RefSeq" id="WP_258856828.1">
    <property type="nucleotide sequence ID" value="NZ_JANUGV010000003.1"/>
</dbReference>
<organism evidence="1 2">
    <name type="scientific">Massilia solisilvae</name>
    <dbReference type="NCBI Taxonomy" id="1811225"/>
    <lineage>
        <taxon>Bacteria</taxon>
        <taxon>Pseudomonadati</taxon>
        <taxon>Pseudomonadota</taxon>
        <taxon>Betaproteobacteria</taxon>
        <taxon>Burkholderiales</taxon>
        <taxon>Oxalobacteraceae</taxon>
        <taxon>Telluria group</taxon>
        <taxon>Massilia</taxon>
    </lineage>
</organism>
<dbReference type="Proteomes" id="UP001205861">
    <property type="component" value="Unassembled WGS sequence"/>
</dbReference>
<reference evidence="1 2" key="1">
    <citation type="submission" date="2022-08" db="EMBL/GenBank/DDBJ databases">
        <title>Reclassification of Massilia species as members of the genera Telluria, Duganella, Pseudoduganella, Mokoshia gen. nov. and Zemynaea gen. nov. using orthogonal and non-orthogonal genome-based approaches.</title>
        <authorList>
            <person name="Bowman J.P."/>
        </authorList>
    </citation>
    <scope>NUCLEOTIDE SEQUENCE [LARGE SCALE GENOMIC DNA]</scope>
    <source>
        <strain evidence="1 2">JCM 31607</strain>
    </source>
</reference>
<dbReference type="EMBL" id="JANUGV010000003">
    <property type="protein sequence ID" value="MCS0609161.1"/>
    <property type="molecule type" value="Genomic_DNA"/>
</dbReference>
<protein>
    <submittedName>
        <fullName evidence="1">Uncharacterized protein</fullName>
    </submittedName>
</protein>
<sequence>MLNETIPVQLPTQVYLDLAFHLRKHGDLRNPDEILPLALRQWMAGRSARQVGAGARGYQWQDVFLPEGTELRMRYHSVWYYAQVVRDRIMYEGQTVSPREWGLLVTGGVRNAWRDIWIRRTVNDLWSRASAWRAANARFPFRPGLERRQQVRRCTD</sequence>
<proteinExistence type="predicted"/>
<evidence type="ECO:0000313" key="1">
    <source>
        <dbReference type="EMBL" id="MCS0609161.1"/>
    </source>
</evidence>
<gene>
    <name evidence="1" type="ORF">NX773_13395</name>
</gene>
<keyword evidence="2" id="KW-1185">Reference proteome</keyword>
<comment type="caution">
    <text evidence="1">The sequence shown here is derived from an EMBL/GenBank/DDBJ whole genome shotgun (WGS) entry which is preliminary data.</text>
</comment>
<name>A0ABT2BKX2_9BURK</name>